<evidence type="ECO:0000313" key="2">
    <source>
        <dbReference type="EMBL" id="MCH4286021.1"/>
    </source>
</evidence>
<name>A0ABS9R8M5_9FIRM</name>
<evidence type="ECO:0000313" key="3">
    <source>
        <dbReference type="Proteomes" id="UP001202402"/>
    </source>
</evidence>
<gene>
    <name evidence="2" type="ORF">LQE99_12905</name>
</gene>
<comment type="caution">
    <text evidence="2">The sequence shown here is derived from an EMBL/GenBank/DDBJ whole genome shotgun (WGS) entry which is preliminary data.</text>
</comment>
<evidence type="ECO:0000256" key="1">
    <source>
        <dbReference type="SAM" id="Phobius"/>
    </source>
</evidence>
<dbReference type="EMBL" id="JAKVPQ010000010">
    <property type="protein sequence ID" value="MCH4286021.1"/>
    <property type="molecule type" value="Genomic_DNA"/>
</dbReference>
<keyword evidence="1" id="KW-0812">Transmembrane</keyword>
<reference evidence="2 3" key="1">
    <citation type="submission" date="2022-02" db="EMBL/GenBank/DDBJ databases">
        <title>Genome of Erysipelotrichaceae sp. nov. NSJ-176 isolated from human feces.</title>
        <authorList>
            <person name="Abdugheni R."/>
        </authorList>
    </citation>
    <scope>NUCLEOTIDE SEQUENCE [LARGE SCALE GENOMIC DNA]</scope>
    <source>
        <strain evidence="2 3">NSJ-176</strain>
    </source>
</reference>
<keyword evidence="1" id="KW-1133">Transmembrane helix</keyword>
<organism evidence="2 3">
    <name type="scientific">Amedibacillus hominis</name>
    <dbReference type="NCBI Taxonomy" id="2897776"/>
    <lineage>
        <taxon>Bacteria</taxon>
        <taxon>Bacillati</taxon>
        <taxon>Bacillota</taxon>
        <taxon>Erysipelotrichia</taxon>
        <taxon>Erysipelotrichales</taxon>
        <taxon>Erysipelotrichaceae</taxon>
        <taxon>Amedibacillus</taxon>
    </lineage>
</organism>
<accession>A0ABS9R8M5</accession>
<proteinExistence type="predicted"/>
<sequence>MSRLAWIVLFLALAGLFILLYSLLKVAHDADERAGYMEEYSWDLDDEEEDD</sequence>
<keyword evidence="3" id="KW-1185">Reference proteome</keyword>
<dbReference type="Proteomes" id="UP001202402">
    <property type="component" value="Unassembled WGS sequence"/>
</dbReference>
<dbReference type="RefSeq" id="WP_178695162.1">
    <property type="nucleotide sequence ID" value="NZ_JAKVPQ010000010.1"/>
</dbReference>
<protein>
    <submittedName>
        <fullName evidence="2">Uncharacterized protein</fullName>
    </submittedName>
</protein>
<keyword evidence="1" id="KW-0472">Membrane</keyword>
<feature type="transmembrane region" description="Helical" evidence="1">
    <location>
        <begin position="6"/>
        <end position="24"/>
    </location>
</feature>